<dbReference type="Proteomes" id="UP001164250">
    <property type="component" value="Chromosome 15"/>
</dbReference>
<keyword evidence="2" id="KW-1185">Reference proteome</keyword>
<gene>
    <name evidence="1" type="ORF">Patl1_34968</name>
</gene>
<evidence type="ECO:0000313" key="1">
    <source>
        <dbReference type="EMBL" id="KAJ0075945.1"/>
    </source>
</evidence>
<sequence>MGISLDLDQTSSEVVMSILDVNLLVCVGRDILRCKYSCSTKTRSNAQEQRQTYCSIPRSEDHKPNRSDEGKRIENVGSVVMWAGTWRVGGILAMSRAFGNRMLKQFVVAKPEIQVIIYIFCLLSYRVVKQIQLVKRPNNVFDKKTWNNIHDEFNRQTELNFNNNQLSKRLDVLRTRYYIMKSAYNQNDFAIEVIYLD</sequence>
<dbReference type="EMBL" id="CM047910">
    <property type="protein sequence ID" value="KAJ0075945.1"/>
    <property type="molecule type" value="Genomic_DNA"/>
</dbReference>
<name>A0ACC0ZVW7_9ROSI</name>
<organism evidence="1 2">
    <name type="scientific">Pistacia atlantica</name>
    <dbReference type="NCBI Taxonomy" id="434234"/>
    <lineage>
        <taxon>Eukaryota</taxon>
        <taxon>Viridiplantae</taxon>
        <taxon>Streptophyta</taxon>
        <taxon>Embryophyta</taxon>
        <taxon>Tracheophyta</taxon>
        <taxon>Spermatophyta</taxon>
        <taxon>Magnoliopsida</taxon>
        <taxon>eudicotyledons</taxon>
        <taxon>Gunneridae</taxon>
        <taxon>Pentapetalae</taxon>
        <taxon>rosids</taxon>
        <taxon>malvids</taxon>
        <taxon>Sapindales</taxon>
        <taxon>Anacardiaceae</taxon>
        <taxon>Pistacia</taxon>
    </lineage>
</organism>
<accession>A0ACC0ZVW7</accession>
<evidence type="ECO:0000313" key="2">
    <source>
        <dbReference type="Proteomes" id="UP001164250"/>
    </source>
</evidence>
<protein>
    <submittedName>
        <fullName evidence="1">Uncharacterized protein</fullName>
    </submittedName>
</protein>
<reference evidence="2" key="1">
    <citation type="journal article" date="2023" name="G3 (Bethesda)">
        <title>Genome assembly and association tests identify interacting loci associated with vigor, precocity, and sex in interspecific pistachio rootstocks.</title>
        <authorList>
            <person name="Palmer W."/>
            <person name="Jacygrad E."/>
            <person name="Sagayaradj S."/>
            <person name="Cavanaugh K."/>
            <person name="Han R."/>
            <person name="Bertier L."/>
            <person name="Beede B."/>
            <person name="Kafkas S."/>
            <person name="Golino D."/>
            <person name="Preece J."/>
            <person name="Michelmore R."/>
        </authorList>
    </citation>
    <scope>NUCLEOTIDE SEQUENCE [LARGE SCALE GENOMIC DNA]</scope>
</reference>
<proteinExistence type="predicted"/>
<comment type="caution">
    <text evidence="1">The sequence shown here is derived from an EMBL/GenBank/DDBJ whole genome shotgun (WGS) entry which is preliminary data.</text>
</comment>